<accession>L7CEL9</accession>
<sequence>MKTPLFIALLVVNLLTCPLRCFPCQTEVTCDESVAAASCSCCHHDAQAGQAPTSDLDSKHGDSSPCEGDCNCKNCICDGAVLESDMDLPDPSLVVVWAHVVDARSMLPSFSDAALRSHRDLPSCASRSGRQVRLAHQSLLI</sequence>
<evidence type="ECO:0000313" key="2">
    <source>
        <dbReference type="EMBL" id="ELP31511.1"/>
    </source>
</evidence>
<feature type="signal peptide" evidence="1">
    <location>
        <begin position="1"/>
        <end position="23"/>
    </location>
</feature>
<feature type="chain" id="PRO_5003972581" description="Secreted protein" evidence="1">
    <location>
        <begin position="24"/>
        <end position="141"/>
    </location>
</feature>
<proteinExistence type="predicted"/>
<comment type="caution">
    <text evidence="2">The sequence shown here is derived from an EMBL/GenBank/DDBJ whole genome shotgun (WGS) entry which is preliminary data.</text>
</comment>
<protein>
    <recommendedName>
        <fullName evidence="4">Secreted protein</fullName>
    </recommendedName>
</protein>
<organism evidence="2 3">
    <name type="scientific">Rhodopirellula baltica SWK14</name>
    <dbReference type="NCBI Taxonomy" id="993516"/>
    <lineage>
        <taxon>Bacteria</taxon>
        <taxon>Pseudomonadati</taxon>
        <taxon>Planctomycetota</taxon>
        <taxon>Planctomycetia</taxon>
        <taxon>Pirellulales</taxon>
        <taxon>Pirellulaceae</taxon>
        <taxon>Rhodopirellula</taxon>
    </lineage>
</organism>
<evidence type="ECO:0000256" key="1">
    <source>
        <dbReference type="SAM" id="SignalP"/>
    </source>
</evidence>
<name>L7CEL9_RHOBT</name>
<evidence type="ECO:0000313" key="3">
    <source>
        <dbReference type="Proteomes" id="UP000010959"/>
    </source>
</evidence>
<reference evidence="2 3" key="1">
    <citation type="journal article" date="2013" name="Mar. Genomics">
        <title>Expression of sulfatases in Rhodopirellula baltica and the diversity of sulfatases in the genus Rhodopirellula.</title>
        <authorList>
            <person name="Wegner C.E."/>
            <person name="Richter-Heitmann T."/>
            <person name="Klindworth A."/>
            <person name="Klockow C."/>
            <person name="Richter M."/>
            <person name="Achstetter T."/>
            <person name="Glockner F.O."/>
            <person name="Harder J."/>
        </authorList>
    </citation>
    <scope>NUCLEOTIDE SEQUENCE [LARGE SCALE GENOMIC DNA]</scope>
    <source>
        <strain evidence="2 3">SWK14</strain>
    </source>
</reference>
<keyword evidence="1" id="KW-0732">Signal</keyword>
<dbReference type="AlphaFoldDB" id="L7CEL9"/>
<dbReference type="EMBL" id="AMWG01000121">
    <property type="protein sequence ID" value="ELP31511.1"/>
    <property type="molecule type" value="Genomic_DNA"/>
</dbReference>
<dbReference type="Proteomes" id="UP000010959">
    <property type="component" value="Unassembled WGS sequence"/>
</dbReference>
<dbReference type="PATRIC" id="fig|993516.3.peg.4834"/>
<evidence type="ECO:0008006" key="4">
    <source>
        <dbReference type="Google" id="ProtNLM"/>
    </source>
</evidence>
<gene>
    <name evidence="2" type="ORF">RBSWK_04529</name>
</gene>